<sequence length="47" mass="5427">MFQAHLKGSCISVTHITASIFIGTLQKKLGHAYSFCLWFEEDIRLVW</sequence>
<proteinExistence type="predicted"/>
<name>A0A2P2P3U0_RHIMU</name>
<organism evidence="1">
    <name type="scientific">Rhizophora mucronata</name>
    <name type="common">Asiatic mangrove</name>
    <dbReference type="NCBI Taxonomy" id="61149"/>
    <lineage>
        <taxon>Eukaryota</taxon>
        <taxon>Viridiplantae</taxon>
        <taxon>Streptophyta</taxon>
        <taxon>Embryophyta</taxon>
        <taxon>Tracheophyta</taxon>
        <taxon>Spermatophyta</taxon>
        <taxon>Magnoliopsida</taxon>
        <taxon>eudicotyledons</taxon>
        <taxon>Gunneridae</taxon>
        <taxon>Pentapetalae</taxon>
        <taxon>rosids</taxon>
        <taxon>fabids</taxon>
        <taxon>Malpighiales</taxon>
        <taxon>Rhizophoraceae</taxon>
        <taxon>Rhizophora</taxon>
    </lineage>
</organism>
<protein>
    <submittedName>
        <fullName evidence="1">Uncharacterized protein</fullName>
    </submittedName>
</protein>
<reference evidence="1" key="1">
    <citation type="submission" date="2018-02" db="EMBL/GenBank/DDBJ databases">
        <title>Rhizophora mucronata_Transcriptome.</title>
        <authorList>
            <person name="Meera S.P."/>
            <person name="Sreeshan A."/>
            <person name="Augustine A."/>
        </authorList>
    </citation>
    <scope>NUCLEOTIDE SEQUENCE</scope>
    <source>
        <tissue evidence="1">Leaf</tissue>
    </source>
</reference>
<dbReference type="AlphaFoldDB" id="A0A2P2P3U0"/>
<accession>A0A2P2P3U0</accession>
<evidence type="ECO:0000313" key="1">
    <source>
        <dbReference type="EMBL" id="MBX49313.1"/>
    </source>
</evidence>
<dbReference type="EMBL" id="GGEC01068829">
    <property type="protein sequence ID" value="MBX49313.1"/>
    <property type="molecule type" value="Transcribed_RNA"/>
</dbReference>